<proteinExistence type="predicted"/>
<gene>
    <name evidence="1" type="ORF">PBRA_001846</name>
</gene>
<evidence type="ECO:0000313" key="1">
    <source>
        <dbReference type="EMBL" id="CEP01240.1"/>
    </source>
</evidence>
<protein>
    <submittedName>
        <fullName evidence="1">Uncharacterized protein</fullName>
    </submittedName>
</protein>
<sequence length="142" mass="15714">MLRRCARWARSIFTDAATVDAESVSVPKLGTAKERRAARYANRPESTSHALYKVVAASAPITFGDLRSIVNKANEEDPGTPLMKIASGKKLKLFIDVLKRQHKVWTLRPAPTPECKHPRFVYHTGKGLHKPVPKQTAQGADS</sequence>
<keyword evidence="2" id="KW-1185">Reference proteome</keyword>
<dbReference type="EMBL" id="CDSF01000112">
    <property type="protein sequence ID" value="CEP01240.1"/>
    <property type="molecule type" value="Genomic_DNA"/>
</dbReference>
<name>A0A0G4J108_PLABS</name>
<accession>A0A0G4J108</accession>
<organism evidence="1 2">
    <name type="scientific">Plasmodiophora brassicae</name>
    <name type="common">Clubroot disease agent</name>
    <dbReference type="NCBI Taxonomy" id="37360"/>
    <lineage>
        <taxon>Eukaryota</taxon>
        <taxon>Sar</taxon>
        <taxon>Rhizaria</taxon>
        <taxon>Endomyxa</taxon>
        <taxon>Phytomyxea</taxon>
        <taxon>Plasmodiophorida</taxon>
        <taxon>Plasmodiophoridae</taxon>
        <taxon>Plasmodiophora</taxon>
    </lineage>
</organism>
<dbReference type="AlphaFoldDB" id="A0A0G4J108"/>
<dbReference type="Proteomes" id="UP000039324">
    <property type="component" value="Unassembled WGS sequence"/>
</dbReference>
<reference evidence="1 2" key="1">
    <citation type="submission" date="2015-02" db="EMBL/GenBank/DDBJ databases">
        <authorList>
            <person name="Chooi Y.-H."/>
        </authorList>
    </citation>
    <scope>NUCLEOTIDE SEQUENCE [LARGE SCALE GENOMIC DNA]</scope>
    <source>
        <strain evidence="1">E3</strain>
    </source>
</reference>
<evidence type="ECO:0000313" key="2">
    <source>
        <dbReference type="Proteomes" id="UP000039324"/>
    </source>
</evidence>